<feature type="compositionally biased region" description="Acidic residues" evidence="4">
    <location>
        <begin position="258"/>
        <end position="267"/>
    </location>
</feature>
<evidence type="ECO:0000256" key="4">
    <source>
        <dbReference type="SAM" id="MobiDB-lite"/>
    </source>
</evidence>
<evidence type="ECO:0000259" key="5">
    <source>
        <dbReference type="PROSITE" id="PS50014"/>
    </source>
</evidence>
<dbReference type="PANTHER" id="PTHR15398:SF4">
    <property type="entry name" value="BROMODOMAIN-CONTAINING PROTEIN 8 ISOFORM X1"/>
    <property type="match status" value="1"/>
</dbReference>
<dbReference type="Proteomes" id="UP000094112">
    <property type="component" value="Unassembled WGS sequence"/>
</dbReference>
<dbReference type="RefSeq" id="XP_019037714.1">
    <property type="nucleotide sequence ID" value="XM_019184204.1"/>
</dbReference>
<feature type="compositionally biased region" description="Low complexity" evidence="4">
    <location>
        <begin position="271"/>
        <end position="280"/>
    </location>
</feature>
<dbReference type="InterPro" id="IPR001487">
    <property type="entry name" value="Bromodomain"/>
</dbReference>
<feature type="domain" description="Bromo" evidence="5">
    <location>
        <begin position="385"/>
        <end position="455"/>
    </location>
</feature>
<feature type="compositionally biased region" description="Basic and acidic residues" evidence="4">
    <location>
        <begin position="289"/>
        <end position="331"/>
    </location>
</feature>
<dbReference type="OrthoDB" id="3981115at2759"/>
<accession>A0A1E3P0R2</accession>
<dbReference type="SUPFAM" id="SSF47370">
    <property type="entry name" value="Bromodomain"/>
    <property type="match status" value="1"/>
</dbReference>
<feature type="compositionally biased region" description="Polar residues" evidence="4">
    <location>
        <begin position="217"/>
        <end position="228"/>
    </location>
</feature>
<evidence type="ECO:0000256" key="1">
    <source>
        <dbReference type="ARBA" id="ARBA00023117"/>
    </source>
</evidence>
<dbReference type="Gene3D" id="1.20.920.10">
    <property type="entry name" value="Bromodomain-like"/>
    <property type="match status" value="1"/>
</dbReference>
<keyword evidence="3" id="KW-0175">Coiled coil</keyword>
<reference evidence="6 7" key="1">
    <citation type="journal article" date="2016" name="Proc. Natl. Acad. Sci. U.S.A.">
        <title>Comparative genomics of biotechnologically important yeasts.</title>
        <authorList>
            <person name="Riley R."/>
            <person name="Haridas S."/>
            <person name="Wolfe K.H."/>
            <person name="Lopes M.R."/>
            <person name="Hittinger C.T."/>
            <person name="Goeker M."/>
            <person name="Salamov A.A."/>
            <person name="Wisecaver J.H."/>
            <person name="Long T.M."/>
            <person name="Calvey C.H."/>
            <person name="Aerts A.L."/>
            <person name="Barry K.W."/>
            <person name="Choi C."/>
            <person name="Clum A."/>
            <person name="Coughlan A.Y."/>
            <person name="Deshpande S."/>
            <person name="Douglass A.P."/>
            <person name="Hanson S.J."/>
            <person name="Klenk H.-P."/>
            <person name="LaButti K.M."/>
            <person name="Lapidus A."/>
            <person name="Lindquist E.A."/>
            <person name="Lipzen A.M."/>
            <person name="Meier-Kolthoff J.P."/>
            <person name="Ohm R.A."/>
            <person name="Otillar R.P."/>
            <person name="Pangilinan J.L."/>
            <person name="Peng Y."/>
            <person name="Rokas A."/>
            <person name="Rosa C.A."/>
            <person name="Scheuner C."/>
            <person name="Sibirny A.A."/>
            <person name="Slot J.C."/>
            <person name="Stielow J.B."/>
            <person name="Sun H."/>
            <person name="Kurtzman C.P."/>
            <person name="Blackwell M."/>
            <person name="Grigoriev I.V."/>
            <person name="Jeffries T.W."/>
        </authorList>
    </citation>
    <scope>NUCLEOTIDE SEQUENCE [LARGE SCALE GENOMIC DNA]</scope>
    <source>
        <strain evidence="7">ATCC 58044 / CBS 1984 / NCYC 433 / NRRL Y-366-8</strain>
    </source>
</reference>
<evidence type="ECO:0000313" key="6">
    <source>
        <dbReference type="EMBL" id="ODQ58507.1"/>
    </source>
</evidence>
<proteinExistence type="predicted"/>
<dbReference type="GO" id="GO:0006325">
    <property type="term" value="P:chromatin organization"/>
    <property type="evidence" value="ECO:0007669"/>
    <property type="project" value="UniProtKB-ARBA"/>
</dbReference>
<feature type="compositionally biased region" description="Low complexity" evidence="4">
    <location>
        <begin position="121"/>
        <end position="191"/>
    </location>
</feature>
<dbReference type="InterPro" id="IPR036427">
    <property type="entry name" value="Bromodomain-like_sf"/>
</dbReference>
<organism evidence="6 7">
    <name type="scientific">Wickerhamomyces anomalus (strain ATCC 58044 / CBS 1984 / NCYC 433 / NRRL Y-366-8)</name>
    <name type="common">Yeast</name>
    <name type="synonym">Hansenula anomala</name>
    <dbReference type="NCBI Taxonomy" id="683960"/>
    <lineage>
        <taxon>Eukaryota</taxon>
        <taxon>Fungi</taxon>
        <taxon>Dikarya</taxon>
        <taxon>Ascomycota</taxon>
        <taxon>Saccharomycotina</taxon>
        <taxon>Saccharomycetes</taxon>
        <taxon>Phaffomycetales</taxon>
        <taxon>Wickerhamomycetaceae</taxon>
        <taxon>Wickerhamomyces</taxon>
    </lineage>
</organism>
<keyword evidence="7" id="KW-1185">Reference proteome</keyword>
<feature type="coiled-coil region" evidence="3">
    <location>
        <begin position="77"/>
        <end position="104"/>
    </location>
</feature>
<sequence>MSIINNNPLLQLVRTHISPDKTIETLPKVTIRDVILSITKIFQSSDIQILANNDNFKIKLSREDFQGLIDKNYGRYRDNAIESIRDYEEDYEKVMNEISMIEKGELDQLVIQEYKQSLPAQLTKPAQQQQQPSNTPAQQLKPQVQAPPSIIQQQSQTQTQAPPQLQPQQTKQVQAVHQTQASTQSQPPQATIPQTQSVPVPSTRLQATNAIEEPEKSNISVSKTDNNLPPNPVKSVDFAPVSNGEENEPVPATMENGNAEEETEEPEEVKAPTPEATTPPGDDNDVEMVDVKEEVETEKEGVKEEELIGETSDAKESTDGSEGDDRSVESARKRRSSTSKLEDKTPAKKRAKLSTSVPSSPAGPVHAPPNKKLQILSNPLIANITSYKYASTFLQPVSESNAPDYYSLIKEPRDLKTIKQMVKDGRIQNAAELEREILLMFANAIMYNKDGTDINNWSKEMQIETDKLLQLFKESYDTT</sequence>
<dbReference type="GeneID" id="30201450"/>
<protein>
    <recommendedName>
        <fullName evidence="5">Bromo domain-containing protein</fullName>
    </recommendedName>
</protein>
<dbReference type="EMBL" id="KV454212">
    <property type="protein sequence ID" value="ODQ58507.1"/>
    <property type="molecule type" value="Genomic_DNA"/>
</dbReference>
<dbReference type="PANTHER" id="PTHR15398">
    <property type="entry name" value="BROMODOMAIN-CONTAINING PROTEIN 8"/>
    <property type="match status" value="1"/>
</dbReference>
<feature type="region of interest" description="Disordered" evidence="4">
    <location>
        <begin position="121"/>
        <end position="371"/>
    </location>
</feature>
<keyword evidence="1 2" id="KW-0103">Bromodomain</keyword>
<dbReference type="AlphaFoldDB" id="A0A1E3P0R2"/>
<dbReference type="STRING" id="683960.A0A1E3P0R2"/>
<evidence type="ECO:0000313" key="7">
    <source>
        <dbReference type="Proteomes" id="UP000094112"/>
    </source>
</evidence>
<dbReference type="Pfam" id="PF00439">
    <property type="entry name" value="Bromodomain"/>
    <property type="match status" value="1"/>
</dbReference>
<dbReference type="GO" id="GO:0035267">
    <property type="term" value="C:NuA4 histone acetyltransferase complex"/>
    <property type="evidence" value="ECO:0007669"/>
    <property type="project" value="TreeGrafter"/>
</dbReference>
<dbReference type="PRINTS" id="PR00503">
    <property type="entry name" value="BROMODOMAIN"/>
</dbReference>
<feature type="compositionally biased region" description="Polar residues" evidence="4">
    <location>
        <begin position="192"/>
        <end position="209"/>
    </location>
</feature>
<evidence type="ECO:0000256" key="2">
    <source>
        <dbReference type="PROSITE-ProRule" id="PRU00035"/>
    </source>
</evidence>
<dbReference type="SMART" id="SM00297">
    <property type="entry name" value="BROMO"/>
    <property type="match status" value="1"/>
</dbReference>
<gene>
    <name evidence="6" type="ORF">WICANDRAFT_70420</name>
</gene>
<name>A0A1E3P0R2_WICAA</name>
<evidence type="ECO:0000256" key="3">
    <source>
        <dbReference type="SAM" id="Coils"/>
    </source>
</evidence>
<dbReference type="PROSITE" id="PS50014">
    <property type="entry name" value="BROMODOMAIN_2"/>
    <property type="match status" value="1"/>
</dbReference>